<protein>
    <submittedName>
        <fullName evidence="2">Uncharacterized protein</fullName>
    </submittedName>
</protein>
<dbReference type="AlphaFoldDB" id="A0A9X3I6G4"/>
<reference evidence="2" key="1">
    <citation type="submission" date="2022-10" db="EMBL/GenBank/DDBJ databases">
        <title>WGS of marine actinomycetes from Thailand.</title>
        <authorList>
            <person name="Thawai C."/>
        </authorList>
    </citation>
    <scope>NUCLEOTIDE SEQUENCE</scope>
    <source>
        <strain evidence="2">SW21</strain>
    </source>
</reference>
<sequence length="522" mass="57613">MPEAVHPALSQRDGDGWFPSNRTIRSLFPTAFGADIADDLTLPAKLRGYVHIRGDKTIEKLDQSRTAEENAERIRQAVGAQTERLVRLAEMLPTLETSSSGQVLGVADKREALLKLAWEESRYLAPLDHETASEIVAATTAARNIATVRNYLTDAIVVEDLTRRRDRESAPRPKPTTFDRDMRRYESTAIGFLDDTALDTKHRALRDGAATTDELVGPGTPSTAKWEAVRAIDASLWEWRTAALGLASTSPPSPAPIRIADEPQAVRSAGPATPWLDTSVERRLASVLRGERSTRTRLPPERDLLDLEVDRSCRPLGVDSHAARCVMALGATVVPMIGARDEQPTAIAGQEVADTLVANRVRTCFAKWKEQREKSSGSATTPYVGDAAEDPSSYYMSTLWKRIHGHDVRGIADYDAAAAHDLLTGTARTVTNRIDARVYAPTTGSGPSSEPESSYRDLAESVELVQEAVDDAVAWQTFWRTARQQRPPSPELLRQWETWTSLADTTLKLRDVFAWMDSHEPE</sequence>
<name>A0A9X3I6G4_9ACTN</name>
<accession>A0A9X3I6G4</accession>
<proteinExistence type="predicted"/>
<evidence type="ECO:0000313" key="2">
    <source>
        <dbReference type="EMBL" id="MCX2966853.1"/>
    </source>
</evidence>
<gene>
    <name evidence="2" type="ORF">OSB52_22515</name>
</gene>
<feature type="compositionally biased region" description="Low complexity" evidence="1">
    <location>
        <begin position="441"/>
        <end position="452"/>
    </location>
</feature>
<keyword evidence="3" id="KW-1185">Reference proteome</keyword>
<organism evidence="2 3">
    <name type="scientific">Gordonia aquimaris</name>
    <dbReference type="NCBI Taxonomy" id="2984863"/>
    <lineage>
        <taxon>Bacteria</taxon>
        <taxon>Bacillati</taxon>
        <taxon>Actinomycetota</taxon>
        <taxon>Actinomycetes</taxon>
        <taxon>Mycobacteriales</taxon>
        <taxon>Gordoniaceae</taxon>
        <taxon>Gordonia</taxon>
    </lineage>
</organism>
<dbReference type="EMBL" id="JAPKFM010000034">
    <property type="protein sequence ID" value="MCX2966853.1"/>
    <property type="molecule type" value="Genomic_DNA"/>
</dbReference>
<evidence type="ECO:0000313" key="3">
    <source>
        <dbReference type="Proteomes" id="UP001143347"/>
    </source>
</evidence>
<dbReference type="RefSeq" id="WP_266063600.1">
    <property type="nucleotide sequence ID" value="NZ_JAPKFM010000034.1"/>
</dbReference>
<feature type="region of interest" description="Disordered" evidence="1">
    <location>
        <begin position="438"/>
        <end position="458"/>
    </location>
</feature>
<comment type="caution">
    <text evidence="2">The sequence shown here is derived from an EMBL/GenBank/DDBJ whole genome shotgun (WGS) entry which is preliminary data.</text>
</comment>
<dbReference type="Proteomes" id="UP001143347">
    <property type="component" value="Unassembled WGS sequence"/>
</dbReference>
<evidence type="ECO:0000256" key="1">
    <source>
        <dbReference type="SAM" id="MobiDB-lite"/>
    </source>
</evidence>